<organism evidence="2 3">
    <name type="scientific">Roseovarius atlanticus</name>
    <dbReference type="NCBI Taxonomy" id="1641875"/>
    <lineage>
        <taxon>Bacteria</taxon>
        <taxon>Pseudomonadati</taxon>
        <taxon>Pseudomonadota</taxon>
        <taxon>Alphaproteobacteria</taxon>
        <taxon>Rhodobacterales</taxon>
        <taxon>Roseobacteraceae</taxon>
        <taxon>Roseovarius</taxon>
    </lineage>
</organism>
<reference evidence="2 3" key="1">
    <citation type="submission" date="2015-04" db="EMBL/GenBank/DDBJ databases">
        <title>The draft genome sequence of Roseovarius sp.R12b.</title>
        <authorList>
            <person name="Li G."/>
            <person name="Lai Q."/>
            <person name="Shao Z."/>
            <person name="Yan P."/>
        </authorList>
    </citation>
    <scope>NUCLEOTIDE SEQUENCE [LARGE SCALE GENOMIC DNA]</scope>
    <source>
        <strain evidence="2 3">R12B</strain>
    </source>
</reference>
<sequence>MDAIQTAEYARALLSAHGPKAEAEAARKMRESHDAGRKSEAADWAAIRQAVTERRGPSQT</sequence>
<dbReference type="STRING" id="1641875.XM53_07645"/>
<dbReference type="RefSeq" id="WP_057791951.1">
    <property type="nucleotide sequence ID" value="NZ_LAXJ01000007.1"/>
</dbReference>
<evidence type="ECO:0000313" key="3">
    <source>
        <dbReference type="Proteomes" id="UP000051295"/>
    </source>
</evidence>
<dbReference type="OrthoDB" id="7933758at2"/>
<dbReference type="AlphaFoldDB" id="A0A0T5NVS8"/>
<dbReference type="Proteomes" id="UP000051295">
    <property type="component" value="Unassembled WGS sequence"/>
</dbReference>
<keyword evidence="3" id="KW-1185">Reference proteome</keyword>
<gene>
    <name evidence="2" type="ORF">XM53_07645</name>
</gene>
<feature type="region of interest" description="Disordered" evidence="1">
    <location>
        <begin position="17"/>
        <end position="43"/>
    </location>
</feature>
<evidence type="ECO:0000313" key="2">
    <source>
        <dbReference type="EMBL" id="KRS13021.1"/>
    </source>
</evidence>
<name>A0A0T5NVS8_9RHOB</name>
<dbReference type="EMBL" id="LAXJ01000007">
    <property type="protein sequence ID" value="KRS13021.1"/>
    <property type="molecule type" value="Genomic_DNA"/>
</dbReference>
<evidence type="ECO:0000256" key="1">
    <source>
        <dbReference type="SAM" id="MobiDB-lite"/>
    </source>
</evidence>
<dbReference type="PATRIC" id="fig|1641875.4.peg.3929"/>
<proteinExistence type="predicted"/>
<protein>
    <submittedName>
        <fullName evidence="2">Uncharacterized protein</fullName>
    </submittedName>
</protein>
<feature type="compositionally biased region" description="Basic and acidic residues" evidence="1">
    <location>
        <begin position="19"/>
        <end position="41"/>
    </location>
</feature>
<accession>A0A0T5NVS8</accession>
<comment type="caution">
    <text evidence="2">The sequence shown here is derived from an EMBL/GenBank/DDBJ whole genome shotgun (WGS) entry which is preliminary data.</text>
</comment>